<dbReference type="SUPFAM" id="SSF46785">
    <property type="entry name" value="Winged helix' DNA-binding domain"/>
    <property type="match status" value="1"/>
</dbReference>
<feature type="compositionally biased region" description="Low complexity" evidence="2">
    <location>
        <begin position="347"/>
        <end position="359"/>
    </location>
</feature>
<feature type="region of interest" description="Disordered" evidence="2">
    <location>
        <begin position="231"/>
        <end position="276"/>
    </location>
</feature>
<evidence type="ECO:0000256" key="2">
    <source>
        <dbReference type="SAM" id="MobiDB-lite"/>
    </source>
</evidence>
<dbReference type="OrthoDB" id="10056949at2759"/>
<proteinExistence type="predicted"/>
<dbReference type="GO" id="GO:0000981">
    <property type="term" value="F:DNA-binding transcription factor activity, RNA polymerase II-specific"/>
    <property type="evidence" value="ECO:0007669"/>
    <property type="project" value="TreeGrafter"/>
</dbReference>
<feature type="region of interest" description="Disordered" evidence="2">
    <location>
        <begin position="70"/>
        <end position="115"/>
    </location>
</feature>
<dbReference type="InterPro" id="IPR057321">
    <property type="entry name" value="RFX1-4/6/8-like_BCD"/>
</dbReference>
<dbReference type="GO" id="GO:0000978">
    <property type="term" value="F:RNA polymerase II cis-regulatory region sequence-specific DNA binding"/>
    <property type="evidence" value="ECO:0007669"/>
    <property type="project" value="TreeGrafter"/>
</dbReference>
<gene>
    <name evidence="4" type="ORF">PACTADRAFT_82537</name>
</gene>
<sequence length="987" mass="109324">MQGDKQVHGNNGLNDGRRLVHDQFAHHQRQLSQLASNGQLMASPIVDGSHSSLVGNAAAVASASSSTAAAAASSNAPNTTTNTTTTPNNNNNNNNMNGDVNNLNLQYSQTHHGPQGMSVGAPMFPVQLQNYSPSLQLQMQMQFQLQQQQAYAAAQQHVQHQAQQQIQQQQQQAVLQQQHQHQHQQHQQQQQQQQHQPLHLPNNNNNLSHNANDSARHIQFQTPVAPQFNQPIIARTPTPGSGASATNFINIGGSMNPGAKKRQRRSDHALPGDDGDTELKELAYKALEVPFEEFAFSVKMAETSVLNSNNNNNNINNNNNNNNINNGNSNKISQVLSISNSTSASASTSSLSLSSSTSKNGGGNGGSGSKTREKLEEASNRERKRQIFAMVCLIRLCEVSSNAVVPRNRIYSRYAAVCANNKITPLSAASFGKLVRILFPNISTRRLGMRGQSKYHYCGIKLVGDTLDSVLDSPVTTPSYGSPFPNTPAHTSNMTATNSPMSIISRTSSISNINNNAQNSTTHSGSGSHLGVGGSPSTEMTPLLDLDVKYFIKLELKFVPNLMNEVEKFTDTEDYDFALHLVPLQSFLPAGTDYDVAETLQDLYKSYCTSVFEALRYMQLKKLFHIISSFPLSLTPPVYKLFVSESVLPWIINCDLVMYQSIMKMLSKIALQEVPPSVLQQLHYISRSYPERISVLLKNLPTEFIRAKLKLTEQFSRLVSRLIRVVETTQTAFRVLAQKQDRNLMLDDWLNCNFKEIVDRELPCSNQKSIDKVLNILQNQVPELLRYSPEEELKKFKGETALDESDDKTNHQLQELLVSKWSTSLIKIPEQFSPAEVPARMFLLCMSSLLTTALREISLSGGAGFGAWWVVRCWVDEWLGWCAELGGFQEQGERFGRNNQKENHQRKNSSEVKDYHHQQDSADTSMSSSLSSSLTVADRGTATTVSYSNNGNEIGGGDRNRADNNILMKEELGVGNRDSDGIDLLKF</sequence>
<dbReference type="InterPro" id="IPR036388">
    <property type="entry name" value="WH-like_DNA-bd_sf"/>
</dbReference>
<name>A0A1E4TN47_PACTA</name>
<feature type="region of interest" description="Disordered" evidence="2">
    <location>
        <begin position="514"/>
        <end position="536"/>
    </location>
</feature>
<feature type="compositionally biased region" description="Low complexity" evidence="2">
    <location>
        <begin position="921"/>
        <end position="930"/>
    </location>
</feature>
<feature type="compositionally biased region" description="Basic and acidic residues" evidence="2">
    <location>
        <begin position="266"/>
        <end position="276"/>
    </location>
</feature>
<protein>
    <recommendedName>
        <fullName evidence="3">RFX-type winged-helix domain-containing protein</fullName>
    </recommendedName>
</protein>
<dbReference type="InterPro" id="IPR036390">
    <property type="entry name" value="WH_DNA-bd_sf"/>
</dbReference>
<dbReference type="Gene3D" id="1.10.10.10">
    <property type="entry name" value="Winged helix-like DNA-binding domain superfamily/Winged helix DNA-binding domain"/>
    <property type="match status" value="1"/>
</dbReference>
<feature type="compositionally biased region" description="Polar residues" evidence="2">
    <location>
        <begin position="96"/>
        <end position="112"/>
    </location>
</feature>
<dbReference type="Pfam" id="PF02257">
    <property type="entry name" value="RFX_DNA_binding"/>
    <property type="match status" value="1"/>
</dbReference>
<dbReference type="PROSITE" id="PS51526">
    <property type="entry name" value="RFX_DBD"/>
    <property type="match status" value="1"/>
</dbReference>
<feature type="compositionally biased region" description="Low complexity" evidence="2">
    <location>
        <begin position="514"/>
        <end position="527"/>
    </location>
</feature>
<dbReference type="PANTHER" id="PTHR12619">
    <property type="entry name" value="RFX TRANSCRIPTION FACTOR FAMILY"/>
    <property type="match status" value="1"/>
</dbReference>
<accession>A0A1E4TN47</accession>
<feature type="region of interest" description="Disordered" evidence="2">
    <location>
        <begin position="177"/>
        <end position="211"/>
    </location>
</feature>
<dbReference type="InterPro" id="IPR039779">
    <property type="entry name" value="RFX-like"/>
</dbReference>
<feature type="compositionally biased region" description="Low complexity" evidence="2">
    <location>
        <begin position="70"/>
        <end position="95"/>
    </location>
</feature>
<feature type="compositionally biased region" description="Basic and acidic residues" evidence="2">
    <location>
        <begin position="370"/>
        <end position="380"/>
    </location>
</feature>
<evidence type="ECO:0000256" key="1">
    <source>
        <dbReference type="ARBA" id="ARBA00023125"/>
    </source>
</evidence>
<dbReference type="AlphaFoldDB" id="A0A1E4TN47"/>
<dbReference type="Pfam" id="PF25340">
    <property type="entry name" value="BCD_RFX"/>
    <property type="match status" value="1"/>
</dbReference>
<feature type="region of interest" description="Disordered" evidence="2">
    <location>
        <begin position="309"/>
        <end position="329"/>
    </location>
</feature>
<feature type="compositionally biased region" description="Basic and acidic residues" evidence="2">
    <location>
        <begin position="894"/>
        <end position="920"/>
    </location>
</feature>
<keyword evidence="1" id="KW-0238">DNA-binding</keyword>
<evidence type="ECO:0000313" key="4">
    <source>
        <dbReference type="EMBL" id="ODV93174.1"/>
    </source>
</evidence>
<evidence type="ECO:0000259" key="3">
    <source>
        <dbReference type="PROSITE" id="PS51526"/>
    </source>
</evidence>
<feature type="compositionally biased region" description="Polar residues" evidence="2">
    <location>
        <begin position="238"/>
        <end position="249"/>
    </location>
</feature>
<dbReference type="InterPro" id="IPR003150">
    <property type="entry name" value="DNA-bd_RFX"/>
</dbReference>
<reference evidence="5" key="1">
    <citation type="submission" date="2016-05" db="EMBL/GenBank/DDBJ databases">
        <title>Comparative genomics of biotechnologically important yeasts.</title>
        <authorList>
            <consortium name="DOE Joint Genome Institute"/>
            <person name="Riley R."/>
            <person name="Haridas S."/>
            <person name="Wolfe K.H."/>
            <person name="Lopes M.R."/>
            <person name="Hittinger C.T."/>
            <person name="Goker M."/>
            <person name="Salamov A."/>
            <person name="Wisecaver J."/>
            <person name="Long T.M."/>
            <person name="Aerts A.L."/>
            <person name="Barry K."/>
            <person name="Choi C."/>
            <person name="Clum A."/>
            <person name="Coughlan A.Y."/>
            <person name="Deshpande S."/>
            <person name="Douglass A.P."/>
            <person name="Hanson S.J."/>
            <person name="Klenk H.-P."/>
            <person name="Labutti K."/>
            <person name="Lapidus A."/>
            <person name="Lindquist E."/>
            <person name="Lipzen A."/>
            <person name="Meier-Kolthoff J.P."/>
            <person name="Ohm R.A."/>
            <person name="Otillar R.P."/>
            <person name="Pangilinan J."/>
            <person name="Peng Y."/>
            <person name="Rokas A."/>
            <person name="Rosa C.A."/>
            <person name="Scheuner C."/>
            <person name="Sibirny A.A."/>
            <person name="Slot J.C."/>
            <person name="Stielow J.B."/>
            <person name="Sun H."/>
            <person name="Kurtzman C.P."/>
            <person name="Blackwell M."/>
            <person name="Grigoriev I.V."/>
            <person name="Jeffries T.W."/>
        </authorList>
    </citation>
    <scope>NUCLEOTIDE SEQUENCE [LARGE SCALE GENOMIC DNA]</scope>
    <source>
        <strain evidence="5">NRRL Y-2460</strain>
    </source>
</reference>
<dbReference type="PANTHER" id="PTHR12619:SF5">
    <property type="entry name" value="TRANSCRIPTION FACTOR RFX4"/>
    <property type="match status" value="1"/>
</dbReference>
<feature type="region of interest" description="Disordered" evidence="2">
    <location>
        <begin position="894"/>
        <end position="930"/>
    </location>
</feature>
<evidence type="ECO:0000313" key="5">
    <source>
        <dbReference type="Proteomes" id="UP000094236"/>
    </source>
</evidence>
<dbReference type="Proteomes" id="UP000094236">
    <property type="component" value="Unassembled WGS sequence"/>
</dbReference>
<dbReference type="FunFam" id="1.10.10.10:FF:000422">
    <property type="entry name" value="DNA-binding protein RFX7"/>
    <property type="match status" value="1"/>
</dbReference>
<dbReference type="EMBL" id="KV454018">
    <property type="protein sequence ID" value="ODV93174.1"/>
    <property type="molecule type" value="Genomic_DNA"/>
</dbReference>
<keyword evidence="5" id="KW-1185">Reference proteome</keyword>
<organism evidence="4 5">
    <name type="scientific">Pachysolen tannophilus NRRL Y-2460</name>
    <dbReference type="NCBI Taxonomy" id="669874"/>
    <lineage>
        <taxon>Eukaryota</taxon>
        <taxon>Fungi</taxon>
        <taxon>Dikarya</taxon>
        <taxon>Ascomycota</taxon>
        <taxon>Saccharomycotina</taxon>
        <taxon>Pichiomycetes</taxon>
        <taxon>Pachysolenaceae</taxon>
        <taxon>Pachysolen</taxon>
    </lineage>
</organism>
<feature type="domain" description="RFX-type winged-helix" evidence="3">
    <location>
        <begin position="389"/>
        <end position="464"/>
    </location>
</feature>
<feature type="region of interest" description="Disordered" evidence="2">
    <location>
        <begin position="347"/>
        <end position="380"/>
    </location>
</feature>
<dbReference type="STRING" id="669874.A0A1E4TN47"/>